<reference evidence="1" key="1">
    <citation type="journal article" date="2023" name="G3 (Bethesda)">
        <title>Whole genome assemblies of Zophobas morio and Tenebrio molitor.</title>
        <authorList>
            <person name="Kaur S."/>
            <person name="Stinson S.A."/>
            <person name="diCenzo G.C."/>
        </authorList>
    </citation>
    <scope>NUCLEOTIDE SEQUENCE</scope>
    <source>
        <strain evidence="1">QUZm001</strain>
    </source>
</reference>
<dbReference type="EMBL" id="JALNTZ010000003">
    <property type="protein sequence ID" value="KAJ3659023.1"/>
    <property type="molecule type" value="Genomic_DNA"/>
</dbReference>
<name>A0AA38IJH0_9CUCU</name>
<comment type="caution">
    <text evidence="1">The sequence shown here is derived from an EMBL/GenBank/DDBJ whole genome shotgun (WGS) entry which is preliminary data.</text>
</comment>
<evidence type="ECO:0000313" key="1">
    <source>
        <dbReference type="EMBL" id="KAJ3659023.1"/>
    </source>
</evidence>
<evidence type="ECO:0000313" key="2">
    <source>
        <dbReference type="Proteomes" id="UP001168821"/>
    </source>
</evidence>
<dbReference type="AlphaFoldDB" id="A0AA38IJH0"/>
<sequence>MGDARAMPLLMLASSGGTSKKIILLMYQRKELWTYEELKKFHKEAEVGQFLMCKVVVIFGLFGTTRGDEIYNLTMDDVKSEGNVFICSDN</sequence>
<proteinExistence type="predicted"/>
<gene>
    <name evidence="1" type="ORF">Zmor_010732</name>
</gene>
<organism evidence="1 2">
    <name type="scientific">Zophobas morio</name>
    <dbReference type="NCBI Taxonomy" id="2755281"/>
    <lineage>
        <taxon>Eukaryota</taxon>
        <taxon>Metazoa</taxon>
        <taxon>Ecdysozoa</taxon>
        <taxon>Arthropoda</taxon>
        <taxon>Hexapoda</taxon>
        <taxon>Insecta</taxon>
        <taxon>Pterygota</taxon>
        <taxon>Neoptera</taxon>
        <taxon>Endopterygota</taxon>
        <taxon>Coleoptera</taxon>
        <taxon>Polyphaga</taxon>
        <taxon>Cucujiformia</taxon>
        <taxon>Tenebrionidae</taxon>
        <taxon>Zophobas</taxon>
    </lineage>
</organism>
<protein>
    <submittedName>
        <fullName evidence="1">Uncharacterized protein</fullName>
    </submittedName>
</protein>
<keyword evidence="2" id="KW-1185">Reference proteome</keyword>
<accession>A0AA38IJH0</accession>
<dbReference type="Proteomes" id="UP001168821">
    <property type="component" value="Unassembled WGS sequence"/>
</dbReference>